<dbReference type="EMBL" id="FOHJ01000019">
    <property type="protein sequence ID" value="SEU08676.1"/>
    <property type="molecule type" value="Genomic_DNA"/>
</dbReference>
<dbReference type="GO" id="GO:0042601">
    <property type="term" value="C:endospore-forming forespore"/>
    <property type="evidence" value="ECO:0007669"/>
    <property type="project" value="TreeGrafter"/>
</dbReference>
<dbReference type="Gene3D" id="3.90.1200.10">
    <property type="match status" value="1"/>
</dbReference>
<dbReference type="SUPFAM" id="SSF56112">
    <property type="entry name" value="Protein kinase-like (PK-like)"/>
    <property type="match status" value="1"/>
</dbReference>
<dbReference type="InterPro" id="IPR047175">
    <property type="entry name" value="CotS-like"/>
</dbReference>
<gene>
    <name evidence="1" type="ORF">SAMN05421676_11911</name>
</gene>
<name>A0A1I0JEX2_9BACI</name>
<dbReference type="Proteomes" id="UP000199095">
    <property type="component" value="Unassembled WGS sequence"/>
</dbReference>
<dbReference type="Gene3D" id="3.30.200.20">
    <property type="entry name" value="Phosphorylase Kinase, domain 1"/>
    <property type="match status" value="1"/>
</dbReference>
<evidence type="ECO:0000313" key="2">
    <source>
        <dbReference type="Proteomes" id="UP000199095"/>
    </source>
</evidence>
<keyword evidence="1" id="KW-0167">Capsid protein</keyword>
<reference evidence="2" key="1">
    <citation type="submission" date="2016-10" db="EMBL/GenBank/DDBJ databases">
        <authorList>
            <person name="Varghese N."/>
            <person name="Submissions S."/>
        </authorList>
    </citation>
    <scope>NUCLEOTIDE SEQUENCE [LARGE SCALE GENOMIC DNA]</scope>
    <source>
        <strain evidence="2">CGMCC 1.3566</strain>
    </source>
</reference>
<keyword evidence="2" id="KW-1185">Reference proteome</keyword>
<accession>A0A1I0JEX2</accession>
<dbReference type="PANTHER" id="PTHR39179">
    <property type="entry name" value="SPORE COAT PROTEIN I"/>
    <property type="match status" value="1"/>
</dbReference>
<dbReference type="InterPro" id="IPR011009">
    <property type="entry name" value="Kinase-like_dom_sf"/>
</dbReference>
<keyword evidence="1" id="KW-0946">Virion</keyword>
<dbReference type="RefSeq" id="WP_093137769.1">
    <property type="nucleotide sequence ID" value="NZ_FOHJ01000019.1"/>
</dbReference>
<evidence type="ECO:0000313" key="1">
    <source>
        <dbReference type="EMBL" id="SEU08676.1"/>
    </source>
</evidence>
<sequence length="335" mass="39572">MVKINQVLRHYGMYPYQGEKVTKKVAKVFTGNKHIAVKQSKNSSLPQIFSMVYQIAKEQNLSSIAPLYITEEGKPYIEGSHHFYYVVPWFDTKEESSLTSSINPLFGELGYIHQKTSYTREIDTNQLSEWTENQKKKTKQNFFQFESWISFFESKHYMSPTALLICHSYRMIREVSKLIEYWYDEWLVQIEKEKGMKYALCHGNLSPSHFIYTSNGVVFINWEQAFYGNPSRDMSILLSAIGRQHDAPLDSLMEGLPIYFKNAGCTKSDMALLALHLLNLEKFLRDVQRYVNKPNHFIEVEWIQIFQRHQFYYENILKIQEFIKNEHMIDDEDLS</sequence>
<dbReference type="PANTHER" id="PTHR39179:SF3">
    <property type="entry name" value="COTS-RELATED PROTEIN"/>
    <property type="match status" value="1"/>
</dbReference>
<dbReference type="OrthoDB" id="2379727at2"/>
<organism evidence="1 2">
    <name type="scientific">Salinibacillus kushneri</name>
    <dbReference type="NCBI Taxonomy" id="237682"/>
    <lineage>
        <taxon>Bacteria</taxon>
        <taxon>Bacillati</taxon>
        <taxon>Bacillota</taxon>
        <taxon>Bacilli</taxon>
        <taxon>Bacillales</taxon>
        <taxon>Bacillaceae</taxon>
        <taxon>Salinibacillus</taxon>
    </lineage>
</organism>
<protein>
    <submittedName>
        <fullName evidence="1">Spore coat protein YsxE</fullName>
    </submittedName>
</protein>
<dbReference type="AlphaFoldDB" id="A0A1I0JEX2"/>
<dbReference type="STRING" id="237682.SAMN05421676_11911"/>
<proteinExistence type="predicted"/>